<evidence type="ECO:0000256" key="1">
    <source>
        <dbReference type="ARBA" id="ARBA00022737"/>
    </source>
</evidence>
<dbReference type="VEuPathDB" id="FungiDB:EYZ11_007693"/>
<dbReference type="GeneID" id="54327052"/>
<dbReference type="InterPro" id="IPR002110">
    <property type="entry name" value="Ankyrin_rpt"/>
</dbReference>
<dbReference type="InterPro" id="IPR036047">
    <property type="entry name" value="F-box-like_dom_sf"/>
</dbReference>
<dbReference type="SUPFAM" id="SSF48403">
    <property type="entry name" value="Ankyrin repeat"/>
    <property type="match status" value="2"/>
</dbReference>
<dbReference type="GO" id="GO:0019706">
    <property type="term" value="F:protein-cysteine S-palmitoyltransferase activity"/>
    <property type="evidence" value="ECO:0007669"/>
    <property type="project" value="UniProtKB-EC"/>
</dbReference>
<feature type="repeat" description="ANK" evidence="3">
    <location>
        <begin position="251"/>
        <end position="283"/>
    </location>
</feature>
<evidence type="ECO:0000313" key="5">
    <source>
        <dbReference type="EMBL" id="KAA8648465.1"/>
    </source>
</evidence>
<dbReference type="Pfam" id="PF13637">
    <property type="entry name" value="Ank_4"/>
    <property type="match status" value="1"/>
</dbReference>
<dbReference type="PROSITE" id="PS50181">
    <property type="entry name" value="FBOX"/>
    <property type="match status" value="1"/>
</dbReference>
<dbReference type="InterPro" id="IPR001810">
    <property type="entry name" value="F-box_dom"/>
</dbReference>
<organism evidence="6 7">
    <name type="scientific">Aspergillus tanneri</name>
    <dbReference type="NCBI Taxonomy" id="1220188"/>
    <lineage>
        <taxon>Eukaryota</taxon>
        <taxon>Fungi</taxon>
        <taxon>Dikarya</taxon>
        <taxon>Ascomycota</taxon>
        <taxon>Pezizomycotina</taxon>
        <taxon>Eurotiomycetes</taxon>
        <taxon>Eurotiomycetidae</taxon>
        <taxon>Eurotiales</taxon>
        <taxon>Aspergillaceae</taxon>
        <taxon>Aspergillus</taxon>
        <taxon>Aspergillus subgen. Circumdati</taxon>
    </lineage>
</organism>
<dbReference type="Pfam" id="PF12796">
    <property type="entry name" value="Ank_2"/>
    <property type="match status" value="4"/>
</dbReference>
<dbReference type="OrthoDB" id="341259at2759"/>
<dbReference type="SUPFAM" id="SSF81383">
    <property type="entry name" value="F-box domain"/>
    <property type="match status" value="1"/>
</dbReference>
<evidence type="ECO:0000313" key="8">
    <source>
        <dbReference type="Proteomes" id="UP000324241"/>
    </source>
</evidence>
<evidence type="ECO:0000256" key="3">
    <source>
        <dbReference type="PROSITE-ProRule" id="PRU00023"/>
    </source>
</evidence>
<keyword evidence="2 3" id="KW-0040">ANK repeat</keyword>
<feature type="repeat" description="ANK" evidence="3">
    <location>
        <begin position="218"/>
        <end position="250"/>
    </location>
</feature>
<feature type="repeat" description="ANK" evidence="3">
    <location>
        <begin position="148"/>
        <end position="173"/>
    </location>
</feature>
<proteinExistence type="predicted"/>
<comment type="caution">
    <text evidence="6">The sequence shown here is derived from an EMBL/GenBank/DDBJ whole genome shotgun (WGS) entry which is preliminary data.</text>
</comment>
<dbReference type="AlphaFoldDB" id="A0A4S3JHZ4"/>
<feature type="repeat" description="ANK" evidence="3">
    <location>
        <begin position="353"/>
        <end position="385"/>
    </location>
</feature>
<dbReference type="EMBL" id="SOSA01000306">
    <property type="protein sequence ID" value="THC92821.1"/>
    <property type="molecule type" value="Genomic_DNA"/>
</dbReference>
<dbReference type="EMBL" id="QUQM01000003">
    <property type="protein sequence ID" value="KAA8648465.1"/>
    <property type="molecule type" value="Genomic_DNA"/>
</dbReference>
<feature type="repeat" description="ANK" evidence="3">
    <location>
        <begin position="115"/>
        <end position="147"/>
    </location>
</feature>
<dbReference type="PANTHER" id="PTHR24161">
    <property type="entry name" value="ANK_REP_REGION DOMAIN-CONTAINING PROTEIN-RELATED"/>
    <property type="match status" value="1"/>
</dbReference>
<feature type="repeat" description="ANK" evidence="3">
    <location>
        <begin position="386"/>
        <end position="418"/>
    </location>
</feature>
<sequence>MPTLLYLPNEIIYKIADQLPSRDVNSLCQTTRPLYQYLIRHLYRRNIVESHSTALFWAATHGYTSLAQALLEENADIHTTGGSLTESESDFQARYARLSAHVQSLVGRGDDDLDKLSTPLIIASAVGHVEIVDLFLHHGADPNTVNGAGRSAMDIAARNGHMETMRVLLRYGARGCHNSSSSASTSYDTIHVAAGGGHPGALRILIENGVDPNRRTYWGDTALKVATRSGHIDAVKTLLDLGVEFMNRDRDMHTALYEAVKRDNVQIASLLLDAGDEIEGKDRWGRTTLTCAVWFGSMDSATMLLDRGAQIETRDENNCTPLWWACRRGKTAMVKMLLTRGANVELDDPRDANRTTPLGIATRQRHDEIVNLLLDYGADVNRCDREGKSPLWHVVEQGNETMARKLLARGADPHLKTQHSPLVYRAVQKNETAMVRLLLENGADANAVGRLRKFKLVPVLAWALNMGYEEIVHALLDAGADPNTRAYRRAMPVLTGAIIKSPRVYTRLLLEKGADPNLADRYGNTPLFIAMAKGSPEEMRQLLEYGANPHEKRNGRTLRRWAVDRADEAVESVLVEYGA</sequence>
<dbReference type="PRINTS" id="PR01415">
    <property type="entry name" value="ANKYRIN"/>
</dbReference>
<feature type="repeat" description="ANK" evidence="3">
    <location>
        <begin position="50"/>
        <end position="82"/>
    </location>
</feature>
<protein>
    <submittedName>
        <fullName evidence="5">Ankyrin-2</fullName>
    </submittedName>
</protein>
<accession>A0A4S3JHZ4</accession>
<evidence type="ECO:0000256" key="2">
    <source>
        <dbReference type="ARBA" id="ARBA00023043"/>
    </source>
</evidence>
<feature type="repeat" description="ANK" evidence="3">
    <location>
        <begin position="417"/>
        <end position="450"/>
    </location>
</feature>
<dbReference type="PROSITE" id="PS50088">
    <property type="entry name" value="ANK_REPEAT"/>
    <property type="match status" value="12"/>
</dbReference>
<feature type="repeat" description="ANK" evidence="3">
    <location>
        <begin position="522"/>
        <end position="554"/>
    </location>
</feature>
<reference evidence="6 7" key="1">
    <citation type="submission" date="2019-03" db="EMBL/GenBank/DDBJ databases">
        <title>The genome sequence of a newly discovered highly antifungal drug resistant Aspergillus species, Aspergillus tanneri NIH 1004.</title>
        <authorList>
            <person name="Mounaud S."/>
            <person name="Singh I."/>
            <person name="Joardar V."/>
            <person name="Pakala S."/>
            <person name="Pakala S."/>
            <person name="Venepally P."/>
            <person name="Hoover J."/>
            <person name="Nierman W."/>
            <person name="Chung J."/>
            <person name="Losada L."/>
        </authorList>
    </citation>
    <scope>NUCLEOTIDE SEQUENCE [LARGE SCALE GENOMIC DNA]</scope>
    <source>
        <strain evidence="6 7">NIH1004</strain>
    </source>
</reference>
<dbReference type="PANTHER" id="PTHR24161:SF121">
    <property type="entry name" value="M-PHASE PHOSPHOPROTEIN 8"/>
    <property type="match status" value="1"/>
</dbReference>
<dbReference type="Proteomes" id="UP000324241">
    <property type="component" value="Unassembled WGS sequence"/>
</dbReference>
<dbReference type="SMART" id="SM00248">
    <property type="entry name" value="ANK"/>
    <property type="match status" value="14"/>
</dbReference>
<gene>
    <name evidence="5" type="primary">ANK2_1</name>
    <name evidence="5" type="ORF">ATNIH1004_004350</name>
    <name evidence="6" type="ORF">EYZ11_007693</name>
</gene>
<name>A0A4S3JHZ4_9EURO</name>
<evidence type="ECO:0000259" key="4">
    <source>
        <dbReference type="PROSITE" id="PS50181"/>
    </source>
</evidence>
<keyword evidence="7" id="KW-1185">Reference proteome</keyword>
<keyword evidence="1" id="KW-0677">Repeat</keyword>
<feature type="domain" description="F-box" evidence="4">
    <location>
        <begin position="1"/>
        <end position="46"/>
    </location>
</feature>
<dbReference type="InterPro" id="IPR036770">
    <property type="entry name" value="Ankyrin_rpt-contain_sf"/>
</dbReference>
<dbReference type="Pfam" id="PF00023">
    <property type="entry name" value="Ank"/>
    <property type="match status" value="1"/>
</dbReference>
<feature type="repeat" description="ANK" evidence="3">
    <location>
        <begin position="317"/>
        <end position="349"/>
    </location>
</feature>
<dbReference type="PROSITE" id="PS50297">
    <property type="entry name" value="ANK_REP_REGION"/>
    <property type="match status" value="7"/>
</dbReference>
<reference evidence="5 8" key="2">
    <citation type="submission" date="2019-08" db="EMBL/GenBank/DDBJ databases">
        <title>The genome sequence of a newly discovered highly antifungal drug resistant Aspergillus species, Aspergillus tanneri NIH 1004.</title>
        <authorList>
            <person name="Mounaud S."/>
            <person name="Singh I."/>
            <person name="Joardar V."/>
            <person name="Pakala S."/>
            <person name="Pakala S."/>
            <person name="Venepally P."/>
            <person name="Chung J.K."/>
            <person name="Losada L."/>
            <person name="Nierman W.C."/>
        </authorList>
    </citation>
    <scope>NUCLEOTIDE SEQUENCE [LARGE SCALE GENOMIC DNA]</scope>
    <source>
        <strain evidence="5 8">NIH1004</strain>
    </source>
</reference>
<dbReference type="RefSeq" id="XP_033427826.1">
    <property type="nucleotide sequence ID" value="XM_033569020.1"/>
</dbReference>
<dbReference type="Proteomes" id="UP000308092">
    <property type="component" value="Unassembled WGS sequence"/>
</dbReference>
<feature type="repeat" description="ANK" evidence="3">
    <location>
        <begin position="284"/>
        <end position="316"/>
    </location>
</feature>
<evidence type="ECO:0000313" key="6">
    <source>
        <dbReference type="EMBL" id="THC92821.1"/>
    </source>
</evidence>
<feature type="repeat" description="ANK" evidence="3">
    <location>
        <begin position="185"/>
        <end position="217"/>
    </location>
</feature>
<dbReference type="Gene3D" id="1.25.40.20">
    <property type="entry name" value="Ankyrin repeat-containing domain"/>
    <property type="match status" value="2"/>
</dbReference>
<evidence type="ECO:0000313" key="7">
    <source>
        <dbReference type="Proteomes" id="UP000308092"/>
    </source>
</evidence>
<dbReference type="STRING" id="1220188.A0A4S3JHZ4"/>